<dbReference type="InterPro" id="IPR041175">
    <property type="entry name" value="VLRF1/Vms1"/>
</dbReference>
<dbReference type="Pfam" id="PF18826">
    <property type="entry name" value="bVLRF1"/>
    <property type="match status" value="1"/>
</dbReference>
<keyword evidence="3" id="KW-0963">Cytoplasm</keyword>
<reference evidence="11 12" key="1">
    <citation type="journal article" date="2013" name="Genome Announc.">
        <title>Draft Genome Sequence of Indibacter alkaliphilus Strain LW1T, Isolated from Lonar Lake, a Haloalkaline Lake in the Buldana District of Maharashtra, India.</title>
        <authorList>
            <person name="Singh A."/>
            <person name="Kumar Jangir P."/>
            <person name="Sharma R."/>
            <person name="Singh A."/>
            <person name="Kumar Pinnaka A."/>
            <person name="Shivaji S."/>
        </authorList>
    </citation>
    <scope>NUCLEOTIDE SEQUENCE [LARGE SCALE GENOMIC DNA]</scope>
    <source>
        <strain evidence="12">CCUG 57479 / KCTC 22604 / LW1</strain>
    </source>
</reference>
<protein>
    <recommendedName>
        <fullName evidence="10">VLRF1 domain-containing protein</fullName>
    </recommendedName>
</protein>
<dbReference type="GO" id="GO:0036503">
    <property type="term" value="P:ERAD pathway"/>
    <property type="evidence" value="ECO:0007669"/>
    <property type="project" value="TreeGrafter"/>
</dbReference>
<dbReference type="GO" id="GO:0004519">
    <property type="term" value="F:endonuclease activity"/>
    <property type="evidence" value="ECO:0007669"/>
    <property type="project" value="UniProtKB-KW"/>
</dbReference>
<keyword evidence="5" id="KW-0677">Repeat</keyword>
<evidence type="ECO:0000256" key="8">
    <source>
        <dbReference type="ARBA" id="ARBA00023043"/>
    </source>
</evidence>
<keyword evidence="6" id="KW-0255">Endonuclease</keyword>
<keyword evidence="9" id="KW-0175">Coiled coil</keyword>
<evidence type="ECO:0000256" key="4">
    <source>
        <dbReference type="ARBA" id="ARBA00022722"/>
    </source>
</evidence>
<evidence type="ECO:0000256" key="3">
    <source>
        <dbReference type="ARBA" id="ARBA00022490"/>
    </source>
</evidence>
<evidence type="ECO:0000313" key="12">
    <source>
        <dbReference type="Proteomes" id="UP000006073"/>
    </source>
</evidence>
<sequence length="238" mass="27747">MKKVFLENSNAVDIFKKLNSSDLTIDLNPKKRKVFFKNKENQTVASLRFSLNLMFDFDKVEVGKNDFINYTLVMIRSGMASVGFFENGELLDHKVFRAYMVRKKQGKSQIKYLKTKGKSRAGSRVRLAETLDFFDSINSRLTRYFETYRVDHIVLSCSKTLLPYLFGGKVSSPFEKDDHRIFKLPKHVSSPTFESLLEMHKILNLTELEYNFEELFELEKMLNINTLGDSSSVEDEDW</sequence>
<dbReference type="STRING" id="1189612.A33Q_1246"/>
<dbReference type="PANTHER" id="PTHR16036:SF2">
    <property type="entry name" value="TRNA ENDONUCLEASE ANKZF1"/>
    <property type="match status" value="1"/>
</dbReference>
<evidence type="ECO:0000256" key="2">
    <source>
        <dbReference type="ARBA" id="ARBA00009262"/>
    </source>
</evidence>
<comment type="similarity">
    <text evidence="2">Belongs to the ANKZF1/VMS1 family.</text>
</comment>
<evidence type="ECO:0000256" key="1">
    <source>
        <dbReference type="ARBA" id="ARBA00004496"/>
    </source>
</evidence>
<comment type="caution">
    <text evidence="11">The sequence shown here is derived from an EMBL/GenBank/DDBJ whole genome shotgun (WGS) entry which is preliminary data.</text>
</comment>
<dbReference type="eggNOG" id="ENOG502ZM41">
    <property type="taxonomic scope" value="Bacteria"/>
</dbReference>
<gene>
    <name evidence="11" type="ORF">A33Q_1246</name>
</gene>
<proteinExistence type="inferred from homology"/>
<dbReference type="PROSITE" id="PS52044">
    <property type="entry name" value="VLRF1"/>
    <property type="match status" value="1"/>
</dbReference>
<name>S2DHV7_INDAL</name>
<evidence type="ECO:0000256" key="5">
    <source>
        <dbReference type="ARBA" id="ARBA00022737"/>
    </source>
</evidence>
<evidence type="ECO:0000259" key="10">
    <source>
        <dbReference type="PROSITE" id="PS52044"/>
    </source>
</evidence>
<dbReference type="PANTHER" id="PTHR16036">
    <property type="entry name" value="ANKYRIN REPEAT AND ZINC FINGER DOMAIN-CONTAINING PROTEIN 1"/>
    <property type="match status" value="1"/>
</dbReference>
<dbReference type="Proteomes" id="UP000006073">
    <property type="component" value="Unassembled WGS sequence"/>
</dbReference>
<keyword evidence="8" id="KW-0040">ANK repeat</keyword>
<keyword evidence="4" id="KW-0540">Nuclease</keyword>
<keyword evidence="7" id="KW-0378">Hydrolase</keyword>
<feature type="domain" description="VLRF1" evidence="10">
    <location>
        <begin position="66"/>
        <end position="206"/>
    </location>
</feature>
<evidence type="ECO:0000256" key="6">
    <source>
        <dbReference type="ARBA" id="ARBA00022759"/>
    </source>
</evidence>
<keyword evidence="12" id="KW-1185">Reference proteome</keyword>
<dbReference type="EMBL" id="ALWO02000023">
    <property type="protein sequence ID" value="EOZ98592.1"/>
    <property type="molecule type" value="Genomic_DNA"/>
</dbReference>
<dbReference type="InterPro" id="IPR047139">
    <property type="entry name" value="ANKZ1/VMS1"/>
</dbReference>
<dbReference type="RefSeq" id="WP_009032562.1">
    <property type="nucleotide sequence ID" value="NZ_ALWO02000023.1"/>
</dbReference>
<dbReference type="OrthoDB" id="850705at2"/>
<comment type="subcellular location">
    <subcellularLocation>
        <location evidence="1">Cytoplasm</location>
    </subcellularLocation>
</comment>
<organism evidence="11 12">
    <name type="scientific">Indibacter alkaliphilus (strain CCUG 57479 / KCTC 22604 / LW1)</name>
    <dbReference type="NCBI Taxonomy" id="1189612"/>
    <lineage>
        <taxon>Bacteria</taxon>
        <taxon>Pseudomonadati</taxon>
        <taxon>Bacteroidota</taxon>
        <taxon>Cytophagia</taxon>
        <taxon>Cytophagales</taxon>
        <taxon>Cyclobacteriaceae</taxon>
    </lineage>
</organism>
<accession>S2DHV7</accession>
<dbReference type="AlphaFoldDB" id="S2DHV7"/>
<dbReference type="GO" id="GO:0016787">
    <property type="term" value="F:hydrolase activity"/>
    <property type="evidence" value="ECO:0007669"/>
    <property type="project" value="UniProtKB-KW"/>
</dbReference>
<dbReference type="GO" id="GO:0005737">
    <property type="term" value="C:cytoplasm"/>
    <property type="evidence" value="ECO:0007669"/>
    <property type="project" value="UniProtKB-SubCell"/>
</dbReference>
<evidence type="ECO:0000313" key="11">
    <source>
        <dbReference type="EMBL" id="EOZ98592.1"/>
    </source>
</evidence>
<evidence type="ECO:0000256" key="7">
    <source>
        <dbReference type="ARBA" id="ARBA00022801"/>
    </source>
</evidence>
<evidence type="ECO:0000256" key="9">
    <source>
        <dbReference type="ARBA" id="ARBA00023054"/>
    </source>
</evidence>